<reference evidence="1 2" key="1">
    <citation type="submission" date="2015-01" db="EMBL/GenBank/DDBJ databases">
        <title>Evolution of Trichinella species and genotypes.</title>
        <authorList>
            <person name="Korhonen P.K."/>
            <person name="Edoardo P."/>
            <person name="Giuseppe L.R."/>
            <person name="Gasser R.B."/>
        </authorList>
    </citation>
    <scope>NUCLEOTIDE SEQUENCE [LARGE SCALE GENOMIC DNA]</scope>
    <source>
        <strain evidence="1">ISS417</strain>
    </source>
</reference>
<comment type="caution">
    <text evidence="1">The sequence shown here is derived from an EMBL/GenBank/DDBJ whole genome shotgun (WGS) entry which is preliminary data.</text>
</comment>
<evidence type="ECO:0000313" key="2">
    <source>
        <dbReference type="Proteomes" id="UP000055048"/>
    </source>
</evidence>
<dbReference type="Proteomes" id="UP000055048">
    <property type="component" value="Unassembled WGS sequence"/>
</dbReference>
<organism evidence="1 2">
    <name type="scientific">Trichinella murrelli</name>
    <dbReference type="NCBI Taxonomy" id="144512"/>
    <lineage>
        <taxon>Eukaryota</taxon>
        <taxon>Metazoa</taxon>
        <taxon>Ecdysozoa</taxon>
        <taxon>Nematoda</taxon>
        <taxon>Enoplea</taxon>
        <taxon>Dorylaimia</taxon>
        <taxon>Trichinellida</taxon>
        <taxon>Trichinellidae</taxon>
        <taxon>Trichinella</taxon>
    </lineage>
</organism>
<accession>A0A0V0T1P1</accession>
<evidence type="ECO:0000313" key="1">
    <source>
        <dbReference type="EMBL" id="KRX32892.1"/>
    </source>
</evidence>
<sequence length="70" mass="8256">MKEKEDLEEKAKPLEEVKVEERSMGCEERTEEEFRRRQKWWQDSSAATPQATLQAILKKYSPSGYAPGYF</sequence>
<dbReference type="AlphaFoldDB" id="A0A0V0T1P1"/>
<proteinExistence type="predicted"/>
<gene>
    <name evidence="1" type="ORF">T05_11756</name>
</gene>
<dbReference type="EMBL" id="JYDJ01001002">
    <property type="protein sequence ID" value="KRX32892.1"/>
    <property type="molecule type" value="Genomic_DNA"/>
</dbReference>
<name>A0A0V0T1P1_9BILA</name>
<protein>
    <submittedName>
        <fullName evidence="1">Uncharacterized protein</fullName>
    </submittedName>
</protein>
<keyword evidence="2" id="KW-1185">Reference proteome</keyword>